<dbReference type="Gene3D" id="3.40.1090.10">
    <property type="entry name" value="Cytosolic phospholipase A2 catalytic domain"/>
    <property type="match status" value="2"/>
</dbReference>
<dbReference type="GO" id="GO:0016042">
    <property type="term" value="P:lipid catabolic process"/>
    <property type="evidence" value="ECO:0007669"/>
    <property type="project" value="UniProtKB-UniRule"/>
</dbReference>
<feature type="domain" description="PNPLA" evidence="6">
    <location>
        <begin position="7"/>
        <end position="173"/>
    </location>
</feature>
<evidence type="ECO:0000256" key="4">
    <source>
        <dbReference type="PROSITE-ProRule" id="PRU01161"/>
    </source>
</evidence>
<dbReference type="PANTHER" id="PTHR14226">
    <property type="entry name" value="NEUROPATHY TARGET ESTERASE/SWISS CHEESE D.MELANOGASTER"/>
    <property type="match status" value="1"/>
</dbReference>
<dbReference type="InterPro" id="IPR002641">
    <property type="entry name" value="PNPLA_dom"/>
</dbReference>
<dbReference type="Proteomes" id="UP000657006">
    <property type="component" value="Unassembled WGS sequence"/>
</dbReference>
<organism evidence="7 8">
    <name type="scientific">Bianquea renquensis</name>
    <dbReference type="NCBI Taxonomy" id="2763661"/>
    <lineage>
        <taxon>Bacteria</taxon>
        <taxon>Bacillati</taxon>
        <taxon>Bacillota</taxon>
        <taxon>Clostridia</taxon>
        <taxon>Eubacteriales</taxon>
        <taxon>Bianqueaceae</taxon>
        <taxon>Bianquea</taxon>
    </lineage>
</organism>
<accession>A0A926HYQ7</accession>
<dbReference type="InterPro" id="IPR037483">
    <property type="entry name" value="YjjU-like"/>
</dbReference>
<dbReference type="Pfam" id="PF19890">
    <property type="entry name" value="DUF6363"/>
    <property type="match status" value="1"/>
</dbReference>
<reference evidence="7" key="1">
    <citation type="submission" date="2020-08" db="EMBL/GenBank/DDBJ databases">
        <title>Genome public.</title>
        <authorList>
            <person name="Liu C."/>
            <person name="Sun Q."/>
        </authorList>
    </citation>
    <scope>NUCLEOTIDE SEQUENCE</scope>
    <source>
        <strain evidence="7">NSJ-32</strain>
    </source>
</reference>
<evidence type="ECO:0000313" key="7">
    <source>
        <dbReference type="EMBL" id="MBC8545102.1"/>
    </source>
</evidence>
<keyword evidence="5" id="KW-0175">Coiled coil</keyword>
<dbReference type="InterPro" id="IPR050301">
    <property type="entry name" value="NTE"/>
</dbReference>
<dbReference type="AlphaFoldDB" id="A0A926HYQ7"/>
<evidence type="ECO:0000256" key="2">
    <source>
        <dbReference type="ARBA" id="ARBA00022963"/>
    </source>
</evidence>
<gene>
    <name evidence="7" type="ORF">H8730_16300</name>
</gene>
<evidence type="ECO:0000256" key="1">
    <source>
        <dbReference type="ARBA" id="ARBA00022801"/>
    </source>
</evidence>
<evidence type="ECO:0000313" key="8">
    <source>
        <dbReference type="Proteomes" id="UP000657006"/>
    </source>
</evidence>
<dbReference type="PROSITE" id="PS51635">
    <property type="entry name" value="PNPLA"/>
    <property type="match status" value="1"/>
</dbReference>
<keyword evidence="2 4" id="KW-0442">Lipid degradation</keyword>
<keyword evidence="8" id="KW-1185">Reference proteome</keyword>
<sequence>MAEKIGLVLEGGGMRGIYTVGVLDRLLELSIMPDYVIGVSAGACNGLSYVSRQVGRGYRIIMDYIGDARYVSVSNYLKTGSMFGMDFIFDEIPHKLDLYDYDALLSSPCEYVVGVTDVRTGRPVYFDKRDMDHDSTVFRASSALPFFSHVVEYKGGQYLDGGTADPIPVRKALADGCDRLVVILTQHRDYRKKPQKHQRIYAHALRQYPAIVDAMNVRHQVYNDTLDYIQQLEREGTALVIAPHTPVTIGRFEKKAENLNRLYEQGKQDAIRQEEALKKLFSL</sequence>
<dbReference type="SUPFAM" id="SSF52151">
    <property type="entry name" value="FabD/lysophospholipase-like"/>
    <property type="match status" value="1"/>
</dbReference>
<dbReference type="CDD" id="cd07208">
    <property type="entry name" value="Pat_hypo_Ecoli_yjju_like"/>
    <property type="match status" value="1"/>
</dbReference>
<feature type="short sequence motif" description="GXSXG" evidence="4">
    <location>
        <begin position="38"/>
        <end position="42"/>
    </location>
</feature>
<feature type="short sequence motif" description="DGA/G" evidence="4">
    <location>
        <begin position="160"/>
        <end position="162"/>
    </location>
</feature>
<evidence type="ECO:0000256" key="5">
    <source>
        <dbReference type="SAM" id="Coils"/>
    </source>
</evidence>
<feature type="short sequence motif" description="GXGXXG" evidence="4">
    <location>
        <begin position="11"/>
        <end position="16"/>
    </location>
</feature>
<feature type="coiled-coil region" evidence="5">
    <location>
        <begin position="249"/>
        <end position="276"/>
    </location>
</feature>
<keyword evidence="3 4" id="KW-0443">Lipid metabolism</keyword>
<feature type="active site" description="Nucleophile" evidence="4">
    <location>
        <position position="40"/>
    </location>
</feature>
<dbReference type="Pfam" id="PF01734">
    <property type="entry name" value="Patatin"/>
    <property type="match status" value="1"/>
</dbReference>
<proteinExistence type="predicted"/>
<dbReference type="EMBL" id="JACRSQ010000046">
    <property type="protein sequence ID" value="MBC8545102.1"/>
    <property type="molecule type" value="Genomic_DNA"/>
</dbReference>
<keyword evidence="1 4" id="KW-0378">Hydrolase</keyword>
<comment type="caution">
    <text evidence="7">The sequence shown here is derived from an EMBL/GenBank/DDBJ whole genome shotgun (WGS) entry which is preliminary data.</text>
</comment>
<evidence type="ECO:0000256" key="3">
    <source>
        <dbReference type="ARBA" id="ARBA00023098"/>
    </source>
</evidence>
<dbReference type="GO" id="GO:0016787">
    <property type="term" value="F:hydrolase activity"/>
    <property type="evidence" value="ECO:0007669"/>
    <property type="project" value="UniProtKB-UniRule"/>
</dbReference>
<dbReference type="RefSeq" id="WP_177718062.1">
    <property type="nucleotide sequence ID" value="NZ_JACRSQ010000046.1"/>
</dbReference>
<feature type="active site" description="Proton acceptor" evidence="4">
    <location>
        <position position="160"/>
    </location>
</feature>
<protein>
    <submittedName>
        <fullName evidence="7">Patatin family protein</fullName>
    </submittedName>
</protein>
<evidence type="ECO:0000259" key="6">
    <source>
        <dbReference type="PROSITE" id="PS51635"/>
    </source>
</evidence>
<name>A0A926HYQ7_9FIRM</name>
<dbReference type="PANTHER" id="PTHR14226:SF25">
    <property type="entry name" value="PHOSPHOESTERASE"/>
    <property type="match status" value="1"/>
</dbReference>
<dbReference type="InterPro" id="IPR045943">
    <property type="entry name" value="DUF6363"/>
</dbReference>
<dbReference type="InterPro" id="IPR016035">
    <property type="entry name" value="Acyl_Trfase/lysoPLipase"/>
</dbReference>